<dbReference type="Pfam" id="PF00696">
    <property type="entry name" value="AA_kinase"/>
    <property type="match status" value="1"/>
</dbReference>
<keyword evidence="7 8" id="KW-0067">ATP-binding</keyword>
<dbReference type="GO" id="GO:0005524">
    <property type="term" value="F:ATP binding"/>
    <property type="evidence" value="ECO:0007669"/>
    <property type="project" value="UniProtKB-KW"/>
</dbReference>
<accession>A0A9X1CFD9</accession>
<dbReference type="EMBL" id="JAGGMB010000002">
    <property type="protein sequence ID" value="MBP2076783.1"/>
    <property type="molecule type" value="Genomic_DNA"/>
</dbReference>
<dbReference type="OrthoDB" id="9804434at2"/>
<feature type="binding site" evidence="8">
    <location>
        <begin position="210"/>
        <end position="216"/>
    </location>
    <ligand>
        <name>ATP</name>
        <dbReference type="ChEBI" id="CHEBI:30616"/>
    </ligand>
</feature>
<dbReference type="SUPFAM" id="SSF88697">
    <property type="entry name" value="PUA domain-like"/>
    <property type="match status" value="1"/>
</dbReference>
<comment type="subcellular location">
    <subcellularLocation>
        <location evidence="8">Cytoplasm</location>
    </subcellularLocation>
</comment>
<organism evidence="10 11">
    <name type="scientific">Oceanobacillus polygoni</name>
    <dbReference type="NCBI Taxonomy" id="1235259"/>
    <lineage>
        <taxon>Bacteria</taxon>
        <taxon>Bacillati</taxon>
        <taxon>Bacillota</taxon>
        <taxon>Bacilli</taxon>
        <taxon>Bacillales</taxon>
        <taxon>Bacillaceae</taxon>
        <taxon>Oceanobacillus</taxon>
    </lineage>
</organism>
<dbReference type="InterPro" id="IPR005715">
    <property type="entry name" value="Glu_5kinase/COase_Synthase"/>
</dbReference>
<dbReference type="RefSeq" id="WP_149474410.1">
    <property type="nucleotide sequence ID" value="NZ_JAGGMB010000002.1"/>
</dbReference>
<feature type="binding site" evidence="8">
    <location>
        <position position="49"/>
    </location>
    <ligand>
        <name>substrate</name>
    </ligand>
</feature>
<dbReference type="InterPro" id="IPR001048">
    <property type="entry name" value="Asp/Glu/Uridylate_kinase"/>
</dbReference>
<dbReference type="PANTHER" id="PTHR43654">
    <property type="entry name" value="GLUTAMATE 5-KINASE"/>
    <property type="match status" value="1"/>
</dbReference>
<dbReference type="PROSITE" id="PS00902">
    <property type="entry name" value="GLUTAMATE_5_KINASE"/>
    <property type="match status" value="1"/>
</dbReference>
<feature type="domain" description="PUA" evidence="9">
    <location>
        <begin position="277"/>
        <end position="358"/>
    </location>
</feature>
<gene>
    <name evidence="8" type="primary">proB</name>
    <name evidence="10" type="ORF">J2Z64_000995</name>
</gene>
<dbReference type="HAMAP" id="MF_00456">
    <property type="entry name" value="ProB"/>
    <property type="match status" value="1"/>
</dbReference>
<evidence type="ECO:0000256" key="2">
    <source>
        <dbReference type="ARBA" id="ARBA00022605"/>
    </source>
</evidence>
<dbReference type="Pfam" id="PF01472">
    <property type="entry name" value="PUA"/>
    <property type="match status" value="1"/>
</dbReference>
<dbReference type="InterPro" id="IPR036393">
    <property type="entry name" value="AceGlu_kinase-like_sf"/>
</dbReference>
<keyword evidence="2 8" id="KW-0028">Amino-acid biosynthesis</keyword>
<reference evidence="10" key="1">
    <citation type="submission" date="2021-03" db="EMBL/GenBank/DDBJ databases">
        <title>Genomic Encyclopedia of Type Strains, Phase IV (KMG-IV): sequencing the most valuable type-strain genomes for metagenomic binning, comparative biology and taxonomic classification.</title>
        <authorList>
            <person name="Goeker M."/>
        </authorList>
    </citation>
    <scope>NUCLEOTIDE SEQUENCE</scope>
    <source>
        <strain evidence="10">DSM 107338</strain>
    </source>
</reference>
<comment type="catalytic activity">
    <reaction evidence="8">
        <text>L-glutamate + ATP = L-glutamyl 5-phosphate + ADP</text>
        <dbReference type="Rhea" id="RHEA:14877"/>
        <dbReference type="ChEBI" id="CHEBI:29985"/>
        <dbReference type="ChEBI" id="CHEBI:30616"/>
        <dbReference type="ChEBI" id="CHEBI:58274"/>
        <dbReference type="ChEBI" id="CHEBI:456216"/>
        <dbReference type="EC" id="2.7.2.11"/>
    </reaction>
</comment>
<evidence type="ECO:0000256" key="6">
    <source>
        <dbReference type="ARBA" id="ARBA00022777"/>
    </source>
</evidence>
<feature type="binding site" evidence="8">
    <location>
        <begin position="168"/>
        <end position="169"/>
    </location>
    <ligand>
        <name>ATP</name>
        <dbReference type="ChEBI" id="CHEBI:30616"/>
    </ligand>
</feature>
<keyword evidence="3 8" id="KW-0641">Proline biosynthesis</keyword>
<dbReference type="InterPro" id="IPR019797">
    <property type="entry name" value="Glutamate_5-kinase_CS"/>
</dbReference>
<keyword evidence="1 8" id="KW-0963">Cytoplasm</keyword>
<dbReference type="Proteomes" id="UP001138793">
    <property type="component" value="Unassembled WGS sequence"/>
</dbReference>
<dbReference type="GO" id="GO:0055129">
    <property type="term" value="P:L-proline biosynthetic process"/>
    <property type="evidence" value="ECO:0007669"/>
    <property type="project" value="UniProtKB-UniRule"/>
</dbReference>
<dbReference type="InterPro" id="IPR011529">
    <property type="entry name" value="Glu_5kinase"/>
</dbReference>
<dbReference type="CDD" id="cd21157">
    <property type="entry name" value="PUA_G5K"/>
    <property type="match status" value="1"/>
</dbReference>
<dbReference type="Gene3D" id="2.30.130.10">
    <property type="entry name" value="PUA domain"/>
    <property type="match status" value="1"/>
</dbReference>
<comment type="pathway">
    <text evidence="8">Amino-acid biosynthesis; L-proline biosynthesis; L-glutamate 5-semialdehyde from L-glutamate: step 1/2.</text>
</comment>
<dbReference type="PRINTS" id="PR00474">
    <property type="entry name" value="GLU5KINASE"/>
</dbReference>
<dbReference type="GO" id="GO:0003723">
    <property type="term" value="F:RNA binding"/>
    <property type="evidence" value="ECO:0007669"/>
    <property type="project" value="InterPro"/>
</dbReference>
<name>A0A9X1CFD9_9BACI</name>
<keyword evidence="6 8" id="KW-0418">Kinase</keyword>
<sequence length="373" mass="40106">MRKQRIVVKIGSSSLTNDKGEIDQQKLNDHIHALAALREANHEVILVSSGAIAAGFRGLGYSSRPVTVKGKQAAAAIGQSLLIQTYMEKFSAYGITAAQLLLTRDDLSDRERYRNAYATMTELLERGILPIINENDTVSIEELTFGDNDMLSALVSGFIHADQLIILTDINGIYSGNPRTNPSAVKYDSIDEITNEMIGAADTTGSKVGTGGMKSKLMAAKTATRLGVPVFIGHGKGSEKLIEVLKGNGDGTYIAGHVKAPINTRRQWIAIHSESMGKLYVDKGAEDAISHHGSSLLSAGILKISGTFQKGDVVQVYGINELLGKGEVSCSSVELQQAINEHIDNEKDFATSSIEVIHRDGWVGVQKIGEELS</sequence>
<dbReference type="InterPro" id="IPR002478">
    <property type="entry name" value="PUA"/>
</dbReference>
<protein>
    <recommendedName>
        <fullName evidence="8">Glutamate 5-kinase</fullName>
        <ecNumber evidence="8">2.7.2.11</ecNumber>
    </recommendedName>
    <alternativeName>
        <fullName evidence="8">Gamma-glutamyl kinase</fullName>
        <shortName evidence="8">GK</shortName>
    </alternativeName>
</protein>
<comment type="caution">
    <text evidence="10">The sequence shown here is derived from an EMBL/GenBank/DDBJ whole genome shotgun (WGS) entry which is preliminary data.</text>
</comment>
<evidence type="ECO:0000259" key="9">
    <source>
        <dbReference type="SMART" id="SM00359"/>
    </source>
</evidence>
<dbReference type="PIRSF" id="PIRSF000729">
    <property type="entry name" value="GK"/>
    <property type="match status" value="1"/>
</dbReference>
<comment type="similarity">
    <text evidence="8">Belongs to the glutamate 5-kinase family.</text>
</comment>
<dbReference type="SUPFAM" id="SSF53633">
    <property type="entry name" value="Carbamate kinase-like"/>
    <property type="match status" value="1"/>
</dbReference>
<dbReference type="PROSITE" id="PS50890">
    <property type="entry name" value="PUA"/>
    <property type="match status" value="1"/>
</dbReference>
<dbReference type="InterPro" id="IPR001057">
    <property type="entry name" value="Glu/AcGlu_kinase"/>
</dbReference>
<feature type="binding site" evidence="8">
    <location>
        <position position="136"/>
    </location>
    <ligand>
        <name>substrate</name>
    </ligand>
</feature>
<evidence type="ECO:0000256" key="5">
    <source>
        <dbReference type="ARBA" id="ARBA00022741"/>
    </source>
</evidence>
<dbReference type="NCBIfam" id="TIGR01027">
    <property type="entry name" value="proB"/>
    <property type="match status" value="1"/>
</dbReference>
<dbReference type="FunFam" id="3.40.1160.10:FF:000018">
    <property type="entry name" value="Glutamate 5-kinase"/>
    <property type="match status" value="1"/>
</dbReference>
<dbReference type="Gene3D" id="3.40.1160.10">
    <property type="entry name" value="Acetylglutamate kinase-like"/>
    <property type="match status" value="1"/>
</dbReference>
<dbReference type="SMART" id="SM00359">
    <property type="entry name" value="PUA"/>
    <property type="match status" value="1"/>
</dbReference>
<dbReference type="CDD" id="cd04242">
    <property type="entry name" value="AAK_G5K_ProB"/>
    <property type="match status" value="1"/>
</dbReference>
<keyword evidence="4 8" id="KW-0808">Transferase</keyword>
<dbReference type="PANTHER" id="PTHR43654:SF1">
    <property type="entry name" value="ISOPENTENYL PHOSPHATE KINASE"/>
    <property type="match status" value="1"/>
</dbReference>
<evidence type="ECO:0000256" key="4">
    <source>
        <dbReference type="ARBA" id="ARBA00022679"/>
    </source>
</evidence>
<evidence type="ECO:0000256" key="3">
    <source>
        <dbReference type="ARBA" id="ARBA00022650"/>
    </source>
</evidence>
<dbReference type="InterPro" id="IPR015947">
    <property type="entry name" value="PUA-like_sf"/>
</dbReference>
<dbReference type="GO" id="GO:0005829">
    <property type="term" value="C:cytosol"/>
    <property type="evidence" value="ECO:0007669"/>
    <property type="project" value="TreeGrafter"/>
</dbReference>
<dbReference type="AlphaFoldDB" id="A0A9X1CFD9"/>
<evidence type="ECO:0000313" key="10">
    <source>
        <dbReference type="EMBL" id="MBP2076783.1"/>
    </source>
</evidence>
<dbReference type="GO" id="GO:0004349">
    <property type="term" value="F:glutamate 5-kinase activity"/>
    <property type="evidence" value="ECO:0007669"/>
    <property type="project" value="UniProtKB-UniRule"/>
</dbReference>
<proteinExistence type="inferred from homology"/>
<evidence type="ECO:0000256" key="7">
    <source>
        <dbReference type="ARBA" id="ARBA00022840"/>
    </source>
</evidence>
<dbReference type="InterPro" id="IPR041739">
    <property type="entry name" value="G5K_ProB"/>
</dbReference>
<evidence type="ECO:0000256" key="1">
    <source>
        <dbReference type="ARBA" id="ARBA00022490"/>
    </source>
</evidence>
<comment type="function">
    <text evidence="8">Catalyzes the transfer of a phosphate group to glutamate to form L-glutamate 5-phosphate.</text>
</comment>
<feature type="binding site" evidence="8">
    <location>
        <position position="9"/>
    </location>
    <ligand>
        <name>ATP</name>
        <dbReference type="ChEBI" id="CHEBI:30616"/>
    </ligand>
</feature>
<dbReference type="EC" id="2.7.2.11" evidence="8"/>
<keyword evidence="11" id="KW-1185">Reference proteome</keyword>
<evidence type="ECO:0000256" key="8">
    <source>
        <dbReference type="HAMAP-Rule" id="MF_00456"/>
    </source>
</evidence>
<keyword evidence="5 8" id="KW-0547">Nucleotide-binding</keyword>
<feature type="binding site" evidence="8">
    <location>
        <position position="148"/>
    </location>
    <ligand>
        <name>substrate</name>
    </ligand>
</feature>
<dbReference type="InterPro" id="IPR036974">
    <property type="entry name" value="PUA_sf"/>
</dbReference>
<evidence type="ECO:0000313" key="11">
    <source>
        <dbReference type="Proteomes" id="UP001138793"/>
    </source>
</evidence>